<feature type="non-terminal residue" evidence="8">
    <location>
        <position position="1"/>
    </location>
</feature>
<evidence type="ECO:0000256" key="4">
    <source>
        <dbReference type="ARBA" id="ARBA00022553"/>
    </source>
</evidence>
<keyword evidence="3" id="KW-0963">Cytoplasm</keyword>
<protein>
    <submittedName>
        <fullName evidence="8">Cytoskeleton-associated protein 2-like</fullName>
    </submittedName>
</protein>
<comment type="subcellular location">
    <subcellularLocation>
        <location evidence="1">Cytoplasm</location>
        <location evidence="1">Cytoskeleton</location>
    </subcellularLocation>
</comment>
<organism evidence="8 9">
    <name type="scientific">Anas platyrhynchos</name>
    <name type="common">Mallard</name>
    <name type="synonym">Anas boschas</name>
    <dbReference type="NCBI Taxonomy" id="8839"/>
    <lineage>
        <taxon>Eukaryota</taxon>
        <taxon>Metazoa</taxon>
        <taxon>Chordata</taxon>
        <taxon>Craniata</taxon>
        <taxon>Vertebrata</taxon>
        <taxon>Euteleostomi</taxon>
        <taxon>Archelosauria</taxon>
        <taxon>Archosauria</taxon>
        <taxon>Dinosauria</taxon>
        <taxon>Saurischia</taxon>
        <taxon>Theropoda</taxon>
        <taxon>Coelurosauria</taxon>
        <taxon>Aves</taxon>
        <taxon>Neognathae</taxon>
        <taxon>Galloanserae</taxon>
        <taxon>Anseriformes</taxon>
        <taxon>Anatidae</taxon>
        <taxon>Anatinae</taxon>
        <taxon>Anas</taxon>
    </lineage>
</organism>
<dbReference type="InterPro" id="IPR029197">
    <property type="entry name" value="CKAP2_C"/>
</dbReference>
<dbReference type="Proteomes" id="UP000296049">
    <property type="component" value="Unassembled WGS sequence"/>
</dbReference>
<name>R0LEU0_ANAPL</name>
<dbReference type="AlphaFoldDB" id="R0LEU0"/>
<keyword evidence="9" id="KW-1185">Reference proteome</keyword>
<sequence>PQTCGVHAGRVPKTPTAEDRRRQLEQWLASKGKTYKRPPMVQSKKKPVREKLPVCRAVEEEEKAEKPEQLHLDKINNLLTECLKLIEEGVQSEEFSAILSHEPRAEKCAKFWICKAKLLARSGPFDVMELYKAAISAGATPLQELRDVVLDILKTAGQPPGACSSSALSTTVLPFSSCLSGENAEQPVPWEPTAPCLAEREHTESTPSMAGSSLPSLPISSIKLQVTSIPRGRELPEGQELKFLTPVRRSLRIERAVSCYPVMLKDHDPVVSSLN</sequence>
<dbReference type="GO" id="GO:0005829">
    <property type="term" value="C:cytosol"/>
    <property type="evidence" value="ECO:0007669"/>
    <property type="project" value="TreeGrafter"/>
</dbReference>
<evidence type="ECO:0000313" key="8">
    <source>
        <dbReference type="EMBL" id="EOB00055.1"/>
    </source>
</evidence>
<evidence type="ECO:0000313" key="9">
    <source>
        <dbReference type="Proteomes" id="UP000296049"/>
    </source>
</evidence>
<feature type="region of interest" description="Disordered" evidence="6">
    <location>
        <begin position="1"/>
        <end position="22"/>
    </location>
</feature>
<evidence type="ECO:0000256" key="1">
    <source>
        <dbReference type="ARBA" id="ARBA00004245"/>
    </source>
</evidence>
<gene>
    <name evidence="8" type="ORF">Anapl_16726</name>
</gene>
<evidence type="ECO:0000256" key="3">
    <source>
        <dbReference type="ARBA" id="ARBA00022490"/>
    </source>
</evidence>
<feature type="domain" description="Cytoskeleton-associated protein 2 C-terminal" evidence="7">
    <location>
        <begin position="15"/>
        <end position="159"/>
    </location>
</feature>
<keyword evidence="5" id="KW-0206">Cytoskeleton</keyword>
<evidence type="ECO:0000256" key="6">
    <source>
        <dbReference type="SAM" id="MobiDB-lite"/>
    </source>
</evidence>
<comment type="similarity">
    <text evidence="2">Belongs to the CKAP2 family.</text>
</comment>
<proteinExistence type="inferred from homology"/>
<feature type="domain" description="Cytoskeleton-associated protein 2 C-terminal" evidence="7">
    <location>
        <begin position="239"/>
        <end position="275"/>
    </location>
</feature>
<dbReference type="GO" id="GO:0072686">
    <property type="term" value="C:mitotic spindle"/>
    <property type="evidence" value="ECO:0007669"/>
    <property type="project" value="TreeGrafter"/>
</dbReference>
<dbReference type="Pfam" id="PF15297">
    <property type="entry name" value="CKAP2_C"/>
    <property type="match status" value="2"/>
</dbReference>
<accession>R0LEU0</accession>
<evidence type="ECO:0000259" key="7">
    <source>
        <dbReference type="Pfam" id="PF15297"/>
    </source>
</evidence>
<keyword evidence="4" id="KW-0597">Phosphoprotein</keyword>
<feature type="non-terminal residue" evidence="8">
    <location>
        <position position="275"/>
    </location>
</feature>
<dbReference type="PANTHER" id="PTHR47078:SF1">
    <property type="entry name" value="CYTOSKELETON-ASSOCIATED PROTEIN 2-LIKE"/>
    <property type="match status" value="1"/>
</dbReference>
<evidence type="ECO:0000256" key="5">
    <source>
        <dbReference type="ARBA" id="ARBA00023212"/>
    </source>
</evidence>
<dbReference type="PANTHER" id="PTHR47078">
    <property type="entry name" value="CYTOSKELETON-ASSOCIATED PROTEIN 2-LIKE"/>
    <property type="match status" value="1"/>
</dbReference>
<reference evidence="9" key="1">
    <citation type="journal article" date="2013" name="Nat. Genet.">
        <title>The duck genome and transcriptome provide insight into an avian influenza virus reservoir species.</title>
        <authorList>
            <person name="Huang Y."/>
            <person name="Li Y."/>
            <person name="Burt D.W."/>
            <person name="Chen H."/>
            <person name="Zhang Y."/>
            <person name="Qian W."/>
            <person name="Kim H."/>
            <person name="Gan S."/>
            <person name="Zhao Y."/>
            <person name="Li J."/>
            <person name="Yi K."/>
            <person name="Feng H."/>
            <person name="Zhu P."/>
            <person name="Li B."/>
            <person name="Liu Q."/>
            <person name="Fairley S."/>
            <person name="Magor K.E."/>
            <person name="Du Z."/>
            <person name="Hu X."/>
            <person name="Goodman L."/>
            <person name="Tafer H."/>
            <person name="Vignal A."/>
            <person name="Lee T."/>
            <person name="Kim K.W."/>
            <person name="Sheng Z."/>
            <person name="An Y."/>
            <person name="Searle S."/>
            <person name="Herrero J."/>
            <person name="Groenen M.A."/>
            <person name="Crooijmans R.P."/>
            <person name="Faraut T."/>
            <person name="Cai Q."/>
            <person name="Webster R.G."/>
            <person name="Aldridge J.R."/>
            <person name="Warren W.C."/>
            <person name="Bartschat S."/>
            <person name="Kehr S."/>
            <person name="Marz M."/>
            <person name="Stadler P.F."/>
            <person name="Smith J."/>
            <person name="Kraus R.H."/>
            <person name="Zhao Y."/>
            <person name="Ren L."/>
            <person name="Fei J."/>
            <person name="Morisson M."/>
            <person name="Kaiser P."/>
            <person name="Griffin D.K."/>
            <person name="Rao M."/>
            <person name="Pitel F."/>
            <person name="Wang J."/>
            <person name="Li N."/>
        </authorList>
    </citation>
    <scope>NUCLEOTIDE SEQUENCE [LARGE SCALE GENOMIC DNA]</scope>
</reference>
<evidence type="ECO:0000256" key="2">
    <source>
        <dbReference type="ARBA" id="ARBA00009468"/>
    </source>
</evidence>
<dbReference type="InterPro" id="IPR052855">
    <property type="entry name" value="CKAP2-like"/>
</dbReference>
<dbReference type="GO" id="GO:0005813">
    <property type="term" value="C:centrosome"/>
    <property type="evidence" value="ECO:0007669"/>
    <property type="project" value="TreeGrafter"/>
</dbReference>
<dbReference type="EMBL" id="KB743244">
    <property type="protein sequence ID" value="EOB00055.1"/>
    <property type="molecule type" value="Genomic_DNA"/>
</dbReference>